<reference evidence="7" key="3">
    <citation type="submission" date="2025-09" db="UniProtKB">
        <authorList>
            <consortium name="Ensembl"/>
        </authorList>
    </citation>
    <scope>IDENTIFICATION</scope>
</reference>
<dbReference type="Ensembl" id="ENSPFOT00000026646.1">
    <property type="protein sequence ID" value="ENSPFOP00000029826.1"/>
    <property type="gene ID" value="ENSPFOG00000005680.2"/>
</dbReference>
<organism evidence="7 8">
    <name type="scientific">Poecilia formosa</name>
    <name type="common">Amazon molly</name>
    <name type="synonym">Limia formosa</name>
    <dbReference type="NCBI Taxonomy" id="48698"/>
    <lineage>
        <taxon>Eukaryota</taxon>
        <taxon>Metazoa</taxon>
        <taxon>Chordata</taxon>
        <taxon>Craniata</taxon>
        <taxon>Vertebrata</taxon>
        <taxon>Euteleostomi</taxon>
        <taxon>Actinopterygii</taxon>
        <taxon>Neopterygii</taxon>
        <taxon>Teleostei</taxon>
        <taxon>Neoteleostei</taxon>
        <taxon>Acanthomorphata</taxon>
        <taxon>Ovalentaria</taxon>
        <taxon>Atherinomorphae</taxon>
        <taxon>Cyprinodontiformes</taxon>
        <taxon>Poeciliidae</taxon>
        <taxon>Poeciliinae</taxon>
        <taxon>Poecilia</taxon>
    </lineage>
</organism>
<dbReference type="GO" id="GO:0003824">
    <property type="term" value="F:catalytic activity"/>
    <property type="evidence" value="ECO:0007669"/>
    <property type="project" value="InterPro"/>
</dbReference>
<sequence>MEGKTCKEFDESCIFCHFAHNRDVETTILKQDEEFVCFRDIDPVAPHHYLVIPRDHIVSCKSLNRSHIDLVERMAKFGKEVLLDQGITDMENVRLGFHQPPFISVGHLHLHVLAPASQISTYMQHKFTPGTDRFITEQSLRERLNSEMKPQHQNIFMCVGSPVNL</sequence>
<evidence type="ECO:0000256" key="1">
    <source>
        <dbReference type="ARBA" id="ARBA00024472"/>
    </source>
</evidence>
<dbReference type="PANTHER" id="PTHR12486">
    <property type="entry name" value="APRATAXIN-RELATED"/>
    <property type="match status" value="1"/>
</dbReference>
<reference evidence="7" key="2">
    <citation type="submission" date="2025-08" db="UniProtKB">
        <authorList>
            <consortium name="Ensembl"/>
        </authorList>
    </citation>
    <scope>IDENTIFICATION</scope>
</reference>
<evidence type="ECO:0000256" key="3">
    <source>
        <dbReference type="PIRSR" id="PIRSR601310-1"/>
    </source>
</evidence>
<dbReference type="Proteomes" id="UP000028760">
    <property type="component" value="Unassembled WGS sequence"/>
</dbReference>
<dbReference type="Pfam" id="PF11969">
    <property type="entry name" value="DcpS_C"/>
    <property type="match status" value="1"/>
</dbReference>
<dbReference type="PRINTS" id="PR00332">
    <property type="entry name" value="HISTRIAD"/>
</dbReference>
<dbReference type="GeneTree" id="ENSGT00510000047616"/>
<comment type="similarity">
    <text evidence="2">Belongs to the HINT family.</text>
</comment>
<dbReference type="Gene3D" id="3.30.428.10">
    <property type="entry name" value="HIT-like"/>
    <property type="match status" value="1"/>
</dbReference>
<name>A0A096MEI5_POEFO</name>
<dbReference type="InterPro" id="IPR011146">
    <property type="entry name" value="HIT-like"/>
</dbReference>
<dbReference type="InterPro" id="IPR036265">
    <property type="entry name" value="HIT-like_sf"/>
</dbReference>
<evidence type="ECO:0000313" key="8">
    <source>
        <dbReference type="Proteomes" id="UP000028760"/>
    </source>
</evidence>
<comment type="catalytic activity">
    <reaction evidence="1">
        <text>adenosine 5'-phosphoramidate + H2O = NH4(+) + AMP</text>
        <dbReference type="Rhea" id="RHEA:67916"/>
        <dbReference type="ChEBI" id="CHEBI:15377"/>
        <dbReference type="ChEBI" id="CHEBI:28938"/>
        <dbReference type="ChEBI" id="CHEBI:57890"/>
        <dbReference type="ChEBI" id="CHEBI:456215"/>
    </reaction>
</comment>
<evidence type="ECO:0000256" key="2">
    <source>
        <dbReference type="ARBA" id="ARBA00025764"/>
    </source>
</evidence>
<evidence type="ECO:0000259" key="6">
    <source>
        <dbReference type="PROSITE" id="PS51084"/>
    </source>
</evidence>
<dbReference type="AlphaFoldDB" id="A0A096MEI5"/>
<evidence type="ECO:0000313" key="7">
    <source>
        <dbReference type="Ensembl" id="ENSPFOP00000029826.1"/>
    </source>
</evidence>
<proteinExistence type="inferred from homology"/>
<evidence type="ECO:0000256" key="5">
    <source>
        <dbReference type="PROSITE-ProRule" id="PRU00464"/>
    </source>
</evidence>
<feature type="active site" description="Tele-AMP-histidine intermediate" evidence="3">
    <location>
        <position position="109"/>
    </location>
</feature>
<reference evidence="8" key="1">
    <citation type="submission" date="2013-10" db="EMBL/GenBank/DDBJ databases">
        <authorList>
            <person name="Schartl M."/>
            <person name="Warren W."/>
        </authorList>
    </citation>
    <scope>NUCLEOTIDE SEQUENCE [LARGE SCALE GENOMIC DNA]</scope>
    <source>
        <strain evidence="8">female</strain>
    </source>
</reference>
<accession>A0A096MEI5</accession>
<dbReference type="EMBL" id="AYCK01005086">
    <property type="status" value="NOT_ANNOTATED_CDS"/>
    <property type="molecule type" value="Genomic_DNA"/>
</dbReference>
<keyword evidence="8" id="KW-1185">Reference proteome</keyword>
<dbReference type="InterPro" id="IPR001310">
    <property type="entry name" value="Histidine_triad_HIT"/>
</dbReference>
<dbReference type="PROSITE" id="PS51084">
    <property type="entry name" value="HIT_2"/>
    <property type="match status" value="1"/>
</dbReference>
<feature type="domain" description="HIT" evidence="6">
    <location>
        <begin position="14"/>
        <end position="122"/>
    </location>
</feature>
<feature type="short sequence motif" description="Histidine triad motif" evidence="4 5">
    <location>
        <begin position="107"/>
        <end position="111"/>
    </location>
</feature>
<dbReference type="SUPFAM" id="SSF54197">
    <property type="entry name" value="HIT-like"/>
    <property type="match status" value="1"/>
</dbReference>
<dbReference type="PANTHER" id="PTHR12486:SF6">
    <property type="entry name" value="ADENOSINE 5'-MONOPHOSPHORAMIDASE HINT3"/>
    <property type="match status" value="1"/>
</dbReference>
<protein>
    <submittedName>
        <fullName evidence="7">Histidine triad nucleotide-binding protein 3-like</fullName>
    </submittedName>
</protein>
<evidence type="ECO:0000256" key="4">
    <source>
        <dbReference type="PIRSR" id="PIRSR601310-3"/>
    </source>
</evidence>